<keyword evidence="5 6" id="KW-0472">Membrane</keyword>
<reference evidence="9" key="1">
    <citation type="submission" date="2014-12" db="EMBL/GenBank/DDBJ databases">
        <title>Complete genome sequence of a multi-drug resistant Klebsiella pneumoniae.</title>
        <authorList>
            <person name="Hua X."/>
            <person name="Chen Q."/>
            <person name="Li X."/>
            <person name="Feng Y."/>
            <person name="Ruan Z."/>
            <person name="Yu Y."/>
        </authorList>
    </citation>
    <scope>NUCLEOTIDE SEQUENCE [LARGE SCALE GENOMIC DNA]</scope>
    <source>
        <strain evidence="9">5.12</strain>
    </source>
</reference>
<dbReference type="Pfam" id="PF09335">
    <property type="entry name" value="VTT_dom"/>
    <property type="match status" value="1"/>
</dbReference>
<feature type="transmembrane region" description="Helical" evidence="6">
    <location>
        <begin position="47"/>
        <end position="63"/>
    </location>
</feature>
<dbReference type="InterPro" id="IPR032816">
    <property type="entry name" value="VTT_dom"/>
</dbReference>
<feature type="transmembrane region" description="Helical" evidence="6">
    <location>
        <begin position="6"/>
        <end position="26"/>
    </location>
</feature>
<dbReference type="InterPro" id="IPR015414">
    <property type="entry name" value="TMEM64"/>
</dbReference>
<feature type="transmembrane region" description="Helical" evidence="6">
    <location>
        <begin position="157"/>
        <end position="177"/>
    </location>
</feature>
<feature type="domain" description="VTT" evidence="7">
    <location>
        <begin position="63"/>
        <end position="179"/>
    </location>
</feature>
<accession>A0A6M4MFU2</accession>
<dbReference type="OrthoDB" id="7348996at2"/>
<keyword evidence="2 6" id="KW-1003">Cell membrane</keyword>
<dbReference type="AlphaFoldDB" id="A0A6M4MFU2"/>
<reference evidence="8 9" key="2">
    <citation type="submission" date="2020-04" db="EMBL/GenBank/DDBJ databases">
        <title>Complete genome sequence of Alteromonas pelagimontana 5.12T.</title>
        <authorList>
            <person name="Sinha R.K."/>
            <person name="Krishnan K.P."/>
            <person name="Kurian J.P."/>
        </authorList>
    </citation>
    <scope>NUCLEOTIDE SEQUENCE [LARGE SCALE GENOMIC DNA]</scope>
    <source>
        <strain evidence="8 9">5.12</strain>
    </source>
</reference>
<proteinExistence type="inferred from homology"/>
<gene>
    <name evidence="8" type="ORF">CA267_012180</name>
</gene>
<comment type="similarity">
    <text evidence="6">Belongs to the TVP38/TMEM64 family.</text>
</comment>
<keyword evidence="4 6" id="KW-1133">Transmembrane helix</keyword>
<keyword evidence="9" id="KW-1185">Reference proteome</keyword>
<comment type="subcellular location">
    <subcellularLocation>
        <location evidence="1 6">Cell membrane</location>
        <topology evidence="1 6">Multi-pass membrane protein</topology>
    </subcellularLocation>
</comment>
<dbReference type="EMBL" id="CP052766">
    <property type="protein sequence ID" value="QJR81485.1"/>
    <property type="molecule type" value="Genomic_DNA"/>
</dbReference>
<evidence type="ECO:0000256" key="3">
    <source>
        <dbReference type="ARBA" id="ARBA00022692"/>
    </source>
</evidence>
<feature type="transmembrane region" description="Helical" evidence="6">
    <location>
        <begin position="83"/>
        <end position="104"/>
    </location>
</feature>
<dbReference type="Proteomes" id="UP000219285">
    <property type="component" value="Chromosome"/>
</dbReference>
<evidence type="ECO:0000256" key="6">
    <source>
        <dbReference type="RuleBase" id="RU366058"/>
    </source>
</evidence>
<dbReference type="KEGG" id="apel:CA267_012180"/>
<sequence length="237" mass="26494">MKKTIIQLLILMVCILLISQIVSLLPSFDSFNQKWVDSYTRNNSMNGILNFILLSVLLVSLGFPRQLSAFIGGYTFGFAEGLLYSTLAVTVSCGTVFFISRYFARPLVTRYFNPKIIILDKFLNSEPFIKSIIVRLLPLGNNLLTNLIAGVSRIRPIPFISGSAIGFTPQMAVFALMGKGIMINSEIKIIISTLLFTLSGALSGYLVKKYRDQSTNNCQLECSRSHLSKHKSNEYIR</sequence>
<dbReference type="PANTHER" id="PTHR12677">
    <property type="entry name" value="GOLGI APPARATUS MEMBRANE PROTEIN TVP38-RELATED"/>
    <property type="match status" value="1"/>
</dbReference>
<keyword evidence="3 6" id="KW-0812">Transmembrane</keyword>
<evidence type="ECO:0000256" key="1">
    <source>
        <dbReference type="ARBA" id="ARBA00004651"/>
    </source>
</evidence>
<dbReference type="GO" id="GO:0005886">
    <property type="term" value="C:plasma membrane"/>
    <property type="evidence" value="ECO:0007669"/>
    <property type="project" value="UniProtKB-SubCell"/>
</dbReference>
<evidence type="ECO:0000313" key="8">
    <source>
        <dbReference type="EMBL" id="QJR81485.1"/>
    </source>
</evidence>
<evidence type="ECO:0000256" key="2">
    <source>
        <dbReference type="ARBA" id="ARBA00022475"/>
    </source>
</evidence>
<evidence type="ECO:0000259" key="7">
    <source>
        <dbReference type="Pfam" id="PF09335"/>
    </source>
</evidence>
<organism evidence="8 9">
    <name type="scientific">Alteromonas pelagimontana</name>
    <dbReference type="NCBI Taxonomy" id="1858656"/>
    <lineage>
        <taxon>Bacteria</taxon>
        <taxon>Pseudomonadati</taxon>
        <taxon>Pseudomonadota</taxon>
        <taxon>Gammaproteobacteria</taxon>
        <taxon>Alteromonadales</taxon>
        <taxon>Alteromonadaceae</taxon>
        <taxon>Alteromonas/Salinimonas group</taxon>
        <taxon>Alteromonas</taxon>
    </lineage>
</organism>
<feature type="transmembrane region" description="Helical" evidence="6">
    <location>
        <begin position="189"/>
        <end position="207"/>
    </location>
</feature>
<evidence type="ECO:0000256" key="5">
    <source>
        <dbReference type="ARBA" id="ARBA00023136"/>
    </source>
</evidence>
<dbReference type="RefSeq" id="WP_075607229.1">
    <property type="nucleotide sequence ID" value="NZ_CP052766.1"/>
</dbReference>
<evidence type="ECO:0000313" key="9">
    <source>
        <dbReference type="Proteomes" id="UP000219285"/>
    </source>
</evidence>
<name>A0A6M4MFU2_9ALTE</name>
<evidence type="ECO:0000256" key="4">
    <source>
        <dbReference type="ARBA" id="ARBA00022989"/>
    </source>
</evidence>
<dbReference type="PANTHER" id="PTHR12677:SF59">
    <property type="entry name" value="GOLGI APPARATUS MEMBRANE PROTEIN TVP38-RELATED"/>
    <property type="match status" value="1"/>
</dbReference>
<protein>
    <recommendedName>
        <fullName evidence="6">TVP38/TMEM64 family membrane protein</fullName>
    </recommendedName>
</protein>